<feature type="non-terminal residue" evidence="2">
    <location>
        <position position="134"/>
    </location>
</feature>
<gene>
    <name evidence="2" type="ORF">TorRG33x02_340330</name>
</gene>
<dbReference type="Gene3D" id="3.80.10.10">
    <property type="entry name" value="Ribonuclease Inhibitor"/>
    <property type="match status" value="1"/>
</dbReference>
<dbReference type="InParanoid" id="A0A2P5AV12"/>
<dbReference type="InterPro" id="IPR032675">
    <property type="entry name" value="LRR_dom_sf"/>
</dbReference>
<comment type="caution">
    <text evidence="2">The sequence shown here is derived from an EMBL/GenBank/DDBJ whole genome shotgun (WGS) entry which is preliminary data.</text>
</comment>
<name>A0A2P5AV12_TREOI</name>
<dbReference type="SUPFAM" id="SSF52058">
    <property type="entry name" value="L domain-like"/>
    <property type="match status" value="1"/>
</dbReference>
<dbReference type="Proteomes" id="UP000237000">
    <property type="component" value="Unassembled WGS sequence"/>
</dbReference>
<evidence type="ECO:0000313" key="3">
    <source>
        <dbReference type="Proteomes" id="UP000237000"/>
    </source>
</evidence>
<keyword evidence="1" id="KW-0732">Signal</keyword>
<sequence length="134" mass="14658">MRMITSESLFIAVVASWTIITFTFVAHVEDINLVTAFSEPPSLEPEAKALLQTEWWNEYNSSSSPCQWPGVTCNHAGSITDIVLYEASYGGGDFGKFNFSSFPNLSRLSLVGIGLFGHIPAEIGTLSKLTHLDL</sequence>
<proteinExistence type="predicted"/>
<evidence type="ECO:0000256" key="1">
    <source>
        <dbReference type="ARBA" id="ARBA00022729"/>
    </source>
</evidence>
<evidence type="ECO:0000313" key="2">
    <source>
        <dbReference type="EMBL" id="PON40400.1"/>
    </source>
</evidence>
<keyword evidence="3" id="KW-1185">Reference proteome</keyword>
<dbReference type="STRING" id="63057.A0A2P5AV12"/>
<dbReference type="AlphaFoldDB" id="A0A2P5AV12"/>
<reference evidence="3" key="1">
    <citation type="submission" date="2016-06" db="EMBL/GenBank/DDBJ databases">
        <title>Parallel loss of symbiosis genes in relatives of nitrogen-fixing non-legume Parasponia.</title>
        <authorList>
            <person name="Van Velzen R."/>
            <person name="Holmer R."/>
            <person name="Bu F."/>
            <person name="Rutten L."/>
            <person name="Van Zeijl A."/>
            <person name="Liu W."/>
            <person name="Santuari L."/>
            <person name="Cao Q."/>
            <person name="Sharma T."/>
            <person name="Shen D."/>
            <person name="Roswanjaya Y."/>
            <person name="Wardhani T."/>
            <person name="Kalhor M.S."/>
            <person name="Jansen J."/>
            <person name="Van den Hoogen J."/>
            <person name="Gungor B."/>
            <person name="Hartog M."/>
            <person name="Hontelez J."/>
            <person name="Verver J."/>
            <person name="Yang W.-C."/>
            <person name="Schijlen E."/>
            <person name="Repin R."/>
            <person name="Schilthuizen M."/>
            <person name="Schranz E."/>
            <person name="Heidstra R."/>
            <person name="Miyata K."/>
            <person name="Fedorova E."/>
            <person name="Kohlen W."/>
            <person name="Bisseling T."/>
            <person name="Smit S."/>
            <person name="Geurts R."/>
        </authorList>
    </citation>
    <scope>NUCLEOTIDE SEQUENCE [LARGE SCALE GENOMIC DNA]</scope>
    <source>
        <strain evidence="3">cv. RG33-2</strain>
    </source>
</reference>
<dbReference type="OrthoDB" id="2105857at2759"/>
<dbReference type="EMBL" id="JXTC01000689">
    <property type="protein sequence ID" value="PON40400.1"/>
    <property type="molecule type" value="Genomic_DNA"/>
</dbReference>
<protein>
    <submittedName>
        <fullName evidence="2">LRR domain containing protein</fullName>
    </submittedName>
</protein>
<organism evidence="2 3">
    <name type="scientific">Trema orientale</name>
    <name type="common">Charcoal tree</name>
    <name type="synonym">Celtis orientalis</name>
    <dbReference type="NCBI Taxonomy" id="63057"/>
    <lineage>
        <taxon>Eukaryota</taxon>
        <taxon>Viridiplantae</taxon>
        <taxon>Streptophyta</taxon>
        <taxon>Embryophyta</taxon>
        <taxon>Tracheophyta</taxon>
        <taxon>Spermatophyta</taxon>
        <taxon>Magnoliopsida</taxon>
        <taxon>eudicotyledons</taxon>
        <taxon>Gunneridae</taxon>
        <taxon>Pentapetalae</taxon>
        <taxon>rosids</taxon>
        <taxon>fabids</taxon>
        <taxon>Rosales</taxon>
        <taxon>Cannabaceae</taxon>
        <taxon>Trema</taxon>
    </lineage>
</organism>
<dbReference type="PANTHER" id="PTHR47988">
    <property type="entry name" value="SOMATIC EMBRYOGENESIS RECEPTOR KINASE 1"/>
    <property type="match status" value="1"/>
</dbReference>
<accession>A0A2P5AV12</accession>